<dbReference type="EMBL" id="GBXM01029145">
    <property type="protein sequence ID" value="JAH79432.1"/>
    <property type="molecule type" value="Transcribed_RNA"/>
</dbReference>
<organism evidence="1">
    <name type="scientific">Anguilla anguilla</name>
    <name type="common">European freshwater eel</name>
    <name type="synonym">Muraena anguilla</name>
    <dbReference type="NCBI Taxonomy" id="7936"/>
    <lineage>
        <taxon>Eukaryota</taxon>
        <taxon>Metazoa</taxon>
        <taxon>Chordata</taxon>
        <taxon>Craniata</taxon>
        <taxon>Vertebrata</taxon>
        <taxon>Euteleostomi</taxon>
        <taxon>Actinopterygii</taxon>
        <taxon>Neopterygii</taxon>
        <taxon>Teleostei</taxon>
        <taxon>Anguilliformes</taxon>
        <taxon>Anguillidae</taxon>
        <taxon>Anguilla</taxon>
    </lineage>
</organism>
<accession>A0A0E9VN00</accession>
<reference evidence="1" key="2">
    <citation type="journal article" date="2015" name="Fish Shellfish Immunol.">
        <title>Early steps in the European eel (Anguilla anguilla)-Vibrio vulnificus interaction in the gills: Role of the RtxA13 toxin.</title>
        <authorList>
            <person name="Callol A."/>
            <person name="Pajuelo D."/>
            <person name="Ebbesson L."/>
            <person name="Teles M."/>
            <person name="MacKenzie S."/>
            <person name="Amaro C."/>
        </authorList>
    </citation>
    <scope>NUCLEOTIDE SEQUENCE</scope>
</reference>
<protein>
    <submittedName>
        <fullName evidence="1">Uncharacterized protein</fullName>
    </submittedName>
</protein>
<reference evidence="1" key="1">
    <citation type="submission" date="2014-11" db="EMBL/GenBank/DDBJ databases">
        <authorList>
            <person name="Amaro Gonzalez C."/>
        </authorList>
    </citation>
    <scope>NUCLEOTIDE SEQUENCE</scope>
</reference>
<name>A0A0E9VN00_ANGAN</name>
<evidence type="ECO:0000313" key="1">
    <source>
        <dbReference type="EMBL" id="JAH79432.1"/>
    </source>
</evidence>
<sequence>MPSSLLVISHYFFY</sequence>
<proteinExistence type="predicted"/>